<evidence type="ECO:0000256" key="1">
    <source>
        <dbReference type="ARBA" id="ARBA00004651"/>
    </source>
</evidence>
<evidence type="ECO:0000256" key="5">
    <source>
        <dbReference type="ARBA" id="ARBA00022692"/>
    </source>
</evidence>
<feature type="transmembrane region" description="Helical" evidence="8">
    <location>
        <begin position="252"/>
        <end position="270"/>
    </location>
</feature>
<dbReference type="PANTHER" id="PTHR36838:SF4">
    <property type="entry name" value="AUXIN EFFLUX CARRIER FAMILY PROTEIN"/>
    <property type="match status" value="1"/>
</dbReference>
<dbReference type="RefSeq" id="WP_290318125.1">
    <property type="nucleotide sequence ID" value="NZ_JAUFPN010000167.1"/>
</dbReference>
<keyword evidence="5 8" id="KW-0812">Transmembrane</keyword>
<keyword evidence="3" id="KW-0813">Transport</keyword>
<comment type="similarity">
    <text evidence="2">Belongs to the auxin efflux carrier (TC 2.A.69) family.</text>
</comment>
<feature type="transmembrane region" description="Helical" evidence="8">
    <location>
        <begin position="228"/>
        <end position="246"/>
    </location>
</feature>
<keyword evidence="10" id="KW-1185">Reference proteome</keyword>
<dbReference type="Gene3D" id="1.20.1530.20">
    <property type="match status" value="1"/>
</dbReference>
<evidence type="ECO:0000256" key="6">
    <source>
        <dbReference type="ARBA" id="ARBA00022989"/>
    </source>
</evidence>
<feature type="transmembrane region" description="Helical" evidence="8">
    <location>
        <begin position="67"/>
        <end position="87"/>
    </location>
</feature>
<dbReference type="EMBL" id="JAUFPN010000167">
    <property type="protein sequence ID" value="MDN3566221.1"/>
    <property type="molecule type" value="Genomic_DNA"/>
</dbReference>
<evidence type="ECO:0000256" key="4">
    <source>
        <dbReference type="ARBA" id="ARBA00022475"/>
    </source>
</evidence>
<feature type="transmembrane region" description="Helical" evidence="8">
    <location>
        <begin position="7"/>
        <end position="26"/>
    </location>
</feature>
<reference evidence="10" key="1">
    <citation type="journal article" date="2019" name="Int. J. Syst. Evol. Microbiol.">
        <title>The Global Catalogue of Microorganisms (GCM) 10K type strain sequencing project: providing services to taxonomists for standard genome sequencing and annotation.</title>
        <authorList>
            <consortium name="The Broad Institute Genomics Platform"/>
            <consortium name="The Broad Institute Genome Sequencing Center for Infectious Disease"/>
            <person name="Wu L."/>
            <person name="Ma J."/>
        </authorList>
    </citation>
    <scope>NUCLEOTIDE SEQUENCE [LARGE SCALE GENOMIC DNA]</scope>
    <source>
        <strain evidence="10">CECT 7131</strain>
    </source>
</reference>
<keyword evidence="4" id="KW-1003">Cell membrane</keyword>
<comment type="caution">
    <text evidence="9">The sequence shown here is derived from an EMBL/GenBank/DDBJ whole genome shotgun (WGS) entry which is preliminary data.</text>
</comment>
<sequence length="312" mass="32064">MGLFLDVFVPPFGLLLLGAVLKRFLLPADAVWAGIERLVFWALMPALLLSAIASVDLAALPLGKMGLAIWLTLLAGAVVSLGLARLFRADHPATTSVFQGGIRFNNLMGFAVIGGVFGAGGTALGAVATGLIVPFVQTLTTLVFAFGPVGGGRISPRRVLRQLLLNPLLLACVGGFAVALLGGLPPGVKPLLQSLGQASVALGLLCVGAALSLGALGGRLPLQLATSAVKLLLMPCLALWLGRWFGLDPLPLAAAVIFMALPTATTSYVMARAMGGDAPLMAALTSLEHLLSALTLPCWILLLQAMVLRAGP</sequence>
<feature type="transmembrane region" description="Helical" evidence="8">
    <location>
        <begin position="38"/>
        <end position="61"/>
    </location>
</feature>
<gene>
    <name evidence="9" type="ORF">QWZ14_17770</name>
</gene>
<dbReference type="InterPro" id="IPR038770">
    <property type="entry name" value="Na+/solute_symporter_sf"/>
</dbReference>
<feature type="transmembrane region" description="Helical" evidence="8">
    <location>
        <begin position="196"/>
        <end position="216"/>
    </location>
</feature>
<name>A0ABT8A9X0_9PROT</name>
<comment type="subcellular location">
    <subcellularLocation>
        <location evidence="1">Cell membrane</location>
        <topology evidence="1">Multi-pass membrane protein</topology>
    </subcellularLocation>
</comment>
<organism evidence="9 10">
    <name type="scientific">Paeniroseomonas aquatica</name>
    <dbReference type="NCBI Taxonomy" id="373043"/>
    <lineage>
        <taxon>Bacteria</taxon>
        <taxon>Pseudomonadati</taxon>
        <taxon>Pseudomonadota</taxon>
        <taxon>Alphaproteobacteria</taxon>
        <taxon>Acetobacterales</taxon>
        <taxon>Acetobacteraceae</taxon>
        <taxon>Paeniroseomonas</taxon>
    </lineage>
</organism>
<evidence type="ECO:0000256" key="8">
    <source>
        <dbReference type="SAM" id="Phobius"/>
    </source>
</evidence>
<evidence type="ECO:0000256" key="3">
    <source>
        <dbReference type="ARBA" id="ARBA00022448"/>
    </source>
</evidence>
<feature type="transmembrane region" description="Helical" evidence="8">
    <location>
        <begin position="132"/>
        <end position="151"/>
    </location>
</feature>
<evidence type="ECO:0000256" key="2">
    <source>
        <dbReference type="ARBA" id="ARBA00010145"/>
    </source>
</evidence>
<dbReference type="PANTHER" id="PTHR36838">
    <property type="entry name" value="AUXIN EFFLUX CARRIER FAMILY PROTEIN"/>
    <property type="match status" value="1"/>
</dbReference>
<dbReference type="Proteomes" id="UP001529369">
    <property type="component" value="Unassembled WGS sequence"/>
</dbReference>
<accession>A0ABT8A9X0</accession>
<protein>
    <submittedName>
        <fullName evidence="9">AEC family transporter</fullName>
    </submittedName>
</protein>
<dbReference type="InterPro" id="IPR004776">
    <property type="entry name" value="Mem_transp_PIN-like"/>
</dbReference>
<keyword evidence="7 8" id="KW-0472">Membrane</keyword>
<keyword evidence="6 8" id="KW-1133">Transmembrane helix</keyword>
<evidence type="ECO:0000256" key="7">
    <source>
        <dbReference type="ARBA" id="ARBA00023136"/>
    </source>
</evidence>
<dbReference type="Pfam" id="PF03547">
    <property type="entry name" value="Mem_trans"/>
    <property type="match status" value="1"/>
</dbReference>
<feature type="transmembrane region" description="Helical" evidence="8">
    <location>
        <begin position="163"/>
        <end position="184"/>
    </location>
</feature>
<feature type="transmembrane region" description="Helical" evidence="8">
    <location>
        <begin position="107"/>
        <end position="126"/>
    </location>
</feature>
<evidence type="ECO:0000313" key="9">
    <source>
        <dbReference type="EMBL" id="MDN3566221.1"/>
    </source>
</evidence>
<feature type="transmembrane region" description="Helical" evidence="8">
    <location>
        <begin position="290"/>
        <end position="308"/>
    </location>
</feature>
<evidence type="ECO:0000313" key="10">
    <source>
        <dbReference type="Proteomes" id="UP001529369"/>
    </source>
</evidence>
<proteinExistence type="inferred from homology"/>